<gene>
    <name evidence="11" type="ORF">FNV43_RR14280</name>
</gene>
<dbReference type="EMBL" id="VOIH02000006">
    <property type="protein sequence ID" value="KAF3444588.1"/>
    <property type="molecule type" value="Genomic_DNA"/>
</dbReference>
<keyword evidence="7 9" id="KW-0503">Monooxygenase</keyword>
<dbReference type="GO" id="GO:0020037">
    <property type="term" value="F:heme binding"/>
    <property type="evidence" value="ECO:0007669"/>
    <property type="project" value="InterPro"/>
</dbReference>
<evidence type="ECO:0008006" key="13">
    <source>
        <dbReference type="Google" id="ProtNLM"/>
    </source>
</evidence>
<keyword evidence="10" id="KW-1133">Transmembrane helix</keyword>
<proteinExistence type="inferred from homology"/>
<evidence type="ECO:0000256" key="3">
    <source>
        <dbReference type="ARBA" id="ARBA00022617"/>
    </source>
</evidence>
<dbReference type="PRINTS" id="PR00385">
    <property type="entry name" value="P450"/>
</dbReference>
<dbReference type="Gene3D" id="1.10.630.10">
    <property type="entry name" value="Cytochrome P450"/>
    <property type="match status" value="1"/>
</dbReference>
<protein>
    <recommendedName>
        <fullName evidence="13">Cytochrome P450</fullName>
    </recommendedName>
</protein>
<dbReference type="InterPro" id="IPR001128">
    <property type="entry name" value="Cyt_P450"/>
</dbReference>
<evidence type="ECO:0000256" key="5">
    <source>
        <dbReference type="ARBA" id="ARBA00023002"/>
    </source>
</evidence>
<keyword evidence="10" id="KW-0812">Transmembrane</keyword>
<dbReference type="PANTHER" id="PTHR24296">
    <property type="entry name" value="CYTOCHROME P450"/>
    <property type="match status" value="1"/>
</dbReference>
<comment type="similarity">
    <text evidence="2 9">Belongs to the cytochrome P450 family.</text>
</comment>
<dbReference type="InterPro" id="IPR002401">
    <property type="entry name" value="Cyt_P450_E_grp-I"/>
</dbReference>
<feature type="binding site" description="axial binding residue" evidence="8">
    <location>
        <position position="467"/>
    </location>
    <ligand>
        <name>heme</name>
        <dbReference type="ChEBI" id="CHEBI:30413"/>
    </ligand>
    <ligandPart>
        <name>Fe</name>
        <dbReference type="ChEBI" id="CHEBI:18248"/>
    </ligandPart>
</feature>
<keyword evidence="4 8" id="KW-0479">Metal-binding</keyword>
<comment type="cofactor">
    <cofactor evidence="1 8">
        <name>heme</name>
        <dbReference type="ChEBI" id="CHEBI:30413"/>
    </cofactor>
</comment>
<evidence type="ECO:0000256" key="2">
    <source>
        <dbReference type="ARBA" id="ARBA00010617"/>
    </source>
</evidence>
<evidence type="ECO:0000256" key="1">
    <source>
        <dbReference type="ARBA" id="ARBA00001971"/>
    </source>
</evidence>
<sequence length="521" mass="59635">MGIIGHVEIVVVQLIAVLSIFYVIWQWRRHRRHSQLITNWPVVGMLPDLLKNINGIHDYAAEVLREVGGTFEVKGPAVTSLDFVVTSDPANVQHILSTNSANYIKGPDFKTMFEPLGDGIFSSDFDSWKLQKKMFQSLIGHNKHFDLFMHKTIQKNVVHALIPVLDHVSISAIQVDLQDVFQRLTFDIVCLLVLGVDPATLSVEFPKVEYEKAFDVLEEIILQRHVLPASFWKLQRWLQIGGERKFRKAWEVFDDFLYQCITSKRQQFINRSKNIQEDEIADFDMLTAYMEEEEKQGQDGLFRNTDKFMRDTAFNFIGAGRDTVGACLTWFFWLVGTNPIVEARILEEMKKNLPNRNDQNCGVFSAKELNKLVYLHAALCETLRLYPPVPINNKASVEADTLPSGHRLKPNNRVLLSFYSMGRMDEIWGKDCLEFKPERWINSNTGGGIVYVPPYKFTAFNAGPRTCLGKDMSFIQVKIIATAILLNYQVQVVEKHPISPSNSIVPHMKHGLMVRISKRSC</sequence>
<dbReference type="PROSITE" id="PS00086">
    <property type="entry name" value="CYTOCHROME_P450"/>
    <property type="match status" value="1"/>
</dbReference>
<dbReference type="InterPro" id="IPR017972">
    <property type="entry name" value="Cyt_P450_CS"/>
</dbReference>
<dbReference type="GO" id="GO:0016705">
    <property type="term" value="F:oxidoreductase activity, acting on paired donors, with incorporation or reduction of molecular oxygen"/>
    <property type="evidence" value="ECO:0007669"/>
    <property type="project" value="InterPro"/>
</dbReference>
<accession>A0A8K0H2S3</accession>
<dbReference type="GO" id="GO:0005506">
    <property type="term" value="F:iron ion binding"/>
    <property type="evidence" value="ECO:0007669"/>
    <property type="project" value="InterPro"/>
</dbReference>
<evidence type="ECO:0000313" key="12">
    <source>
        <dbReference type="Proteomes" id="UP000796880"/>
    </source>
</evidence>
<comment type="caution">
    <text evidence="11">The sequence shown here is derived from an EMBL/GenBank/DDBJ whole genome shotgun (WGS) entry which is preliminary data.</text>
</comment>
<dbReference type="SUPFAM" id="SSF48264">
    <property type="entry name" value="Cytochrome P450"/>
    <property type="match status" value="1"/>
</dbReference>
<keyword evidence="5 9" id="KW-0560">Oxidoreductase</keyword>
<name>A0A8K0H2S3_9ROSA</name>
<evidence type="ECO:0000256" key="9">
    <source>
        <dbReference type="RuleBase" id="RU000461"/>
    </source>
</evidence>
<keyword evidence="10" id="KW-0472">Membrane</keyword>
<dbReference type="OrthoDB" id="1470350at2759"/>
<evidence type="ECO:0000313" key="11">
    <source>
        <dbReference type="EMBL" id="KAF3444588.1"/>
    </source>
</evidence>
<dbReference type="Pfam" id="PF00067">
    <property type="entry name" value="p450"/>
    <property type="match status" value="1"/>
</dbReference>
<dbReference type="CDD" id="cd11064">
    <property type="entry name" value="CYP86A"/>
    <property type="match status" value="1"/>
</dbReference>
<dbReference type="InterPro" id="IPR036396">
    <property type="entry name" value="Cyt_P450_sf"/>
</dbReference>
<evidence type="ECO:0000256" key="6">
    <source>
        <dbReference type="ARBA" id="ARBA00023004"/>
    </source>
</evidence>
<evidence type="ECO:0000256" key="10">
    <source>
        <dbReference type="SAM" id="Phobius"/>
    </source>
</evidence>
<dbReference type="GO" id="GO:0006629">
    <property type="term" value="P:lipid metabolic process"/>
    <property type="evidence" value="ECO:0007669"/>
    <property type="project" value="UniProtKB-ARBA"/>
</dbReference>
<dbReference type="AlphaFoldDB" id="A0A8K0H2S3"/>
<evidence type="ECO:0000256" key="7">
    <source>
        <dbReference type="ARBA" id="ARBA00023033"/>
    </source>
</evidence>
<keyword evidence="12" id="KW-1185">Reference proteome</keyword>
<evidence type="ECO:0000256" key="8">
    <source>
        <dbReference type="PIRSR" id="PIRSR602401-1"/>
    </source>
</evidence>
<keyword evidence="6 8" id="KW-0408">Iron</keyword>
<keyword evidence="3 8" id="KW-0349">Heme</keyword>
<organism evidence="11 12">
    <name type="scientific">Rhamnella rubrinervis</name>
    <dbReference type="NCBI Taxonomy" id="2594499"/>
    <lineage>
        <taxon>Eukaryota</taxon>
        <taxon>Viridiplantae</taxon>
        <taxon>Streptophyta</taxon>
        <taxon>Embryophyta</taxon>
        <taxon>Tracheophyta</taxon>
        <taxon>Spermatophyta</taxon>
        <taxon>Magnoliopsida</taxon>
        <taxon>eudicotyledons</taxon>
        <taxon>Gunneridae</taxon>
        <taxon>Pentapetalae</taxon>
        <taxon>rosids</taxon>
        <taxon>fabids</taxon>
        <taxon>Rosales</taxon>
        <taxon>Rhamnaceae</taxon>
        <taxon>rhamnoid group</taxon>
        <taxon>Rhamneae</taxon>
        <taxon>Rhamnella</taxon>
    </lineage>
</organism>
<dbReference type="GO" id="GO:0004497">
    <property type="term" value="F:monooxygenase activity"/>
    <property type="evidence" value="ECO:0007669"/>
    <property type="project" value="UniProtKB-KW"/>
</dbReference>
<dbReference type="PRINTS" id="PR00463">
    <property type="entry name" value="EP450I"/>
</dbReference>
<evidence type="ECO:0000256" key="4">
    <source>
        <dbReference type="ARBA" id="ARBA00022723"/>
    </source>
</evidence>
<reference evidence="11" key="1">
    <citation type="submission" date="2020-03" db="EMBL/GenBank/DDBJ databases">
        <title>A high-quality chromosome-level genome assembly of a woody plant with both climbing and erect habits, Rhamnella rubrinervis.</title>
        <authorList>
            <person name="Lu Z."/>
            <person name="Yang Y."/>
            <person name="Zhu X."/>
            <person name="Sun Y."/>
        </authorList>
    </citation>
    <scope>NUCLEOTIDE SEQUENCE</scope>
    <source>
        <strain evidence="11">BYM</strain>
        <tissue evidence="11">Leaf</tissue>
    </source>
</reference>
<dbReference type="Proteomes" id="UP000796880">
    <property type="component" value="Unassembled WGS sequence"/>
</dbReference>
<feature type="transmembrane region" description="Helical" evidence="10">
    <location>
        <begin position="6"/>
        <end position="25"/>
    </location>
</feature>